<dbReference type="AlphaFoldDB" id="A0A381SI99"/>
<organism evidence="8">
    <name type="scientific">marine metagenome</name>
    <dbReference type="NCBI Taxonomy" id="408172"/>
    <lineage>
        <taxon>unclassified sequences</taxon>
        <taxon>metagenomes</taxon>
        <taxon>ecological metagenomes</taxon>
    </lineage>
</organism>
<dbReference type="GO" id="GO:0008270">
    <property type="term" value="F:zinc ion binding"/>
    <property type="evidence" value="ECO:0007669"/>
    <property type="project" value="InterPro"/>
</dbReference>
<gene>
    <name evidence="8" type="ORF">METZ01_LOCUS56560</name>
</gene>
<dbReference type="SMART" id="SM00631">
    <property type="entry name" value="Zn_pept"/>
    <property type="match status" value="1"/>
</dbReference>
<dbReference type="Pfam" id="PF13620">
    <property type="entry name" value="CarboxypepD_reg"/>
    <property type="match status" value="1"/>
</dbReference>
<comment type="cofactor">
    <cofactor evidence="1">
        <name>Zn(2+)</name>
        <dbReference type="ChEBI" id="CHEBI:29105"/>
    </cofactor>
</comment>
<name>A0A381SI99_9ZZZZ</name>
<dbReference type="NCBIfam" id="TIGR04183">
    <property type="entry name" value="Por_Secre_tail"/>
    <property type="match status" value="1"/>
</dbReference>
<evidence type="ECO:0000259" key="7">
    <source>
        <dbReference type="PROSITE" id="PS52035"/>
    </source>
</evidence>
<dbReference type="SUPFAM" id="SSF49464">
    <property type="entry name" value="Carboxypeptidase regulatory domain-like"/>
    <property type="match status" value="1"/>
</dbReference>
<protein>
    <recommendedName>
        <fullName evidence="7">Peptidase M14 domain-containing protein</fullName>
    </recommendedName>
</protein>
<keyword evidence="5" id="KW-0862">Zinc</keyword>
<evidence type="ECO:0000256" key="6">
    <source>
        <dbReference type="ARBA" id="ARBA00023049"/>
    </source>
</evidence>
<dbReference type="PROSITE" id="PS52035">
    <property type="entry name" value="PEPTIDASE_M14"/>
    <property type="match status" value="1"/>
</dbReference>
<keyword evidence="3" id="KW-0645">Protease</keyword>
<dbReference type="Pfam" id="PF00246">
    <property type="entry name" value="Peptidase_M14"/>
    <property type="match status" value="1"/>
</dbReference>
<dbReference type="PANTHER" id="PTHR11705">
    <property type="entry name" value="PROTEASE FAMILY M14 CARBOXYPEPTIDASE A,B"/>
    <property type="match status" value="1"/>
</dbReference>
<feature type="domain" description="Peptidase M14" evidence="7">
    <location>
        <begin position="24"/>
        <end position="347"/>
    </location>
</feature>
<proteinExistence type="inferred from homology"/>
<dbReference type="Gene3D" id="3.40.630.10">
    <property type="entry name" value="Zn peptidases"/>
    <property type="match status" value="1"/>
</dbReference>
<dbReference type="GO" id="GO:0006508">
    <property type="term" value="P:proteolysis"/>
    <property type="evidence" value="ECO:0007669"/>
    <property type="project" value="UniProtKB-KW"/>
</dbReference>
<dbReference type="EMBL" id="UINC01003141">
    <property type="protein sequence ID" value="SVA03706.1"/>
    <property type="molecule type" value="Genomic_DNA"/>
</dbReference>
<evidence type="ECO:0000256" key="2">
    <source>
        <dbReference type="ARBA" id="ARBA00005988"/>
    </source>
</evidence>
<dbReference type="InterPro" id="IPR000834">
    <property type="entry name" value="Peptidase_M14"/>
</dbReference>
<evidence type="ECO:0000256" key="4">
    <source>
        <dbReference type="ARBA" id="ARBA00022801"/>
    </source>
</evidence>
<dbReference type="Gene3D" id="2.60.40.1120">
    <property type="entry name" value="Carboxypeptidase-like, regulatory domain"/>
    <property type="match status" value="1"/>
</dbReference>
<keyword evidence="4" id="KW-0378">Hydrolase</keyword>
<dbReference type="InterPro" id="IPR008969">
    <property type="entry name" value="CarboxyPept-like_regulatory"/>
</dbReference>
<sequence>MRTFTKYLVIFLFPVVFTQPLDDRYHTYDEIINLVDSLSSIESYQDWFMVDTIGYSSQDNIPIIAVKVSDNVLSKEDEPRALFIGQVHAEEILGVEIVLDLMMDLLDPRPEDFNHMNILKSYLEIWIVPSANPEGLGVVHEGLDLTYRKNKSDFSAAGPVPNGVFDYEPSIGNDIDGVDLNRNFSFNWTFGDTFLVFDDSDYGSHYDYYRGPQPFSEKEAVAIRDLALENDFVFSVVWHSSRSGRLSEKVFTSWQWEDNKPSPDSELMKGIADTFSELMETEDGTGNYLSVFSGSRNGKLHDWFYRETGCIQYLIECGTSNIQPDSVLIENTVFRTKPAMVYLLDRAIGYNTDAGQATGIIFDQYTGLPIEGAHVEIDEHTGSVLKPRLTNEFGRYRRILNAGTYHLNVSKKGYLPQDNIFVANNSGITTNDYYLEPAPSHSLQLGLDYSAMPDTVECILISDFDSDSLVLFSSNNSIELNEGNWTIIVNPLGGTPWEKTIYLDRDTSFTIPVDPSISYLLSHDWDWNSQNGSWFIDNGTLHSQESLYYDNNDSLLGLKWIDTEYYDLIGSNRIIFSIDHRYETEWDHDSVGISILDTNNMVIHKYGWSGDKWEGYQKDYTSVIKEMGFGMIKVRLWFKTDLTVNYRGWEINQLRMHAVNDNYLSAETVSSNNPPQINFGFRSIFPNPSYGKFQLEIGSWQGGPAKIMVYNVLGQRIMSRSIDISNKGDLFLDLDFTELNKGLVSSGMLFIAVESNNHKVVRKCIMLKN</sequence>
<dbReference type="SUPFAM" id="SSF53187">
    <property type="entry name" value="Zn-dependent exopeptidases"/>
    <property type="match status" value="1"/>
</dbReference>
<dbReference type="PANTHER" id="PTHR11705:SF143">
    <property type="entry name" value="SLL0236 PROTEIN"/>
    <property type="match status" value="1"/>
</dbReference>
<dbReference type="GO" id="GO:0005615">
    <property type="term" value="C:extracellular space"/>
    <property type="evidence" value="ECO:0007669"/>
    <property type="project" value="TreeGrafter"/>
</dbReference>
<dbReference type="InterPro" id="IPR026444">
    <property type="entry name" value="Secre_tail"/>
</dbReference>
<evidence type="ECO:0000256" key="1">
    <source>
        <dbReference type="ARBA" id="ARBA00001947"/>
    </source>
</evidence>
<accession>A0A381SI99</accession>
<evidence type="ECO:0000256" key="5">
    <source>
        <dbReference type="ARBA" id="ARBA00022833"/>
    </source>
</evidence>
<keyword evidence="6" id="KW-0482">Metalloprotease</keyword>
<reference evidence="8" key="1">
    <citation type="submission" date="2018-05" db="EMBL/GenBank/DDBJ databases">
        <authorList>
            <person name="Lanie J.A."/>
            <person name="Ng W.-L."/>
            <person name="Kazmierczak K.M."/>
            <person name="Andrzejewski T.M."/>
            <person name="Davidsen T.M."/>
            <person name="Wayne K.J."/>
            <person name="Tettelin H."/>
            <person name="Glass J.I."/>
            <person name="Rusch D."/>
            <person name="Podicherti R."/>
            <person name="Tsui H.-C.T."/>
            <person name="Winkler M.E."/>
        </authorList>
    </citation>
    <scope>NUCLEOTIDE SEQUENCE</scope>
</reference>
<dbReference type="GO" id="GO:0004181">
    <property type="term" value="F:metallocarboxypeptidase activity"/>
    <property type="evidence" value="ECO:0007669"/>
    <property type="project" value="InterPro"/>
</dbReference>
<comment type="similarity">
    <text evidence="2">Belongs to the peptidase M14 family.</text>
</comment>
<evidence type="ECO:0000256" key="3">
    <source>
        <dbReference type="ARBA" id="ARBA00022670"/>
    </source>
</evidence>
<evidence type="ECO:0000313" key="8">
    <source>
        <dbReference type="EMBL" id="SVA03706.1"/>
    </source>
</evidence>